<feature type="transmembrane region" description="Helical" evidence="6">
    <location>
        <begin position="238"/>
        <end position="264"/>
    </location>
</feature>
<evidence type="ECO:0000256" key="2">
    <source>
        <dbReference type="ARBA" id="ARBA00022475"/>
    </source>
</evidence>
<keyword evidence="8" id="KW-1185">Reference proteome</keyword>
<dbReference type="AlphaFoldDB" id="A0A1M6WMH6"/>
<protein>
    <recommendedName>
        <fullName evidence="9">Lysylphosphatidylglycerol synthase TM region</fullName>
    </recommendedName>
</protein>
<dbReference type="Pfam" id="PF03706">
    <property type="entry name" value="LPG_synthase_TM"/>
    <property type="match status" value="1"/>
</dbReference>
<dbReference type="GO" id="GO:0005886">
    <property type="term" value="C:plasma membrane"/>
    <property type="evidence" value="ECO:0007669"/>
    <property type="project" value="UniProtKB-SubCell"/>
</dbReference>
<evidence type="ECO:0000256" key="5">
    <source>
        <dbReference type="ARBA" id="ARBA00023136"/>
    </source>
</evidence>
<feature type="transmembrane region" description="Helical" evidence="6">
    <location>
        <begin position="94"/>
        <end position="118"/>
    </location>
</feature>
<organism evidence="7 8">
    <name type="scientific">Rhodothermus profundi</name>
    <dbReference type="NCBI Taxonomy" id="633813"/>
    <lineage>
        <taxon>Bacteria</taxon>
        <taxon>Pseudomonadati</taxon>
        <taxon>Rhodothermota</taxon>
        <taxon>Rhodothermia</taxon>
        <taxon>Rhodothermales</taxon>
        <taxon>Rhodothermaceae</taxon>
        <taxon>Rhodothermus</taxon>
    </lineage>
</organism>
<dbReference type="EMBL" id="FRAU01000009">
    <property type="protein sequence ID" value="SHK94962.1"/>
    <property type="molecule type" value="Genomic_DNA"/>
</dbReference>
<evidence type="ECO:0000256" key="4">
    <source>
        <dbReference type="ARBA" id="ARBA00022989"/>
    </source>
</evidence>
<keyword evidence="3 6" id="KW-0812">Transmembrane</keyword>
<accession>A0A1M6WMH6</accession>
<feature type="transmembrane region" description="Helical" evidence="6">
    <location>
        <begin position="20"/>
        <end position="41"/>
    </location>
</feature>
<feature type="transmembrane region" description="Helical" evidence="6">
    <location>
        <begin position="323"/>
        <end position="341"/>
    </location>
</feature>
<keyword evidence="4 6" id="KW-1133">Transmembrane helix</keyword>
<dbReference type="NCBIfam" id="TIGR00374">
    <property type="entry name" value="flippase-like domain"/>
    <property type="match status" value="1"/>
</dbReference>
<feature type="transmembrane region" description="Helical" evidence="6">
    <location>
        <begin position="130"/>
        <end position="152"/>
    </location>
</feature>
<dbReference type="PANTHER" id="PTHR37693">
    <property type="entry name" value="PHOSPHATIDYLGLYCEROL LYSYLTRANSFERASE"/>
    <property type="match status" value="1"/>
</dbReference>
<keyword evidence="5 6" id="KW-0472">Membrane</keyword>
<evidence type="ECO:0000313" key="8">
    <source>
        <dbReference type="Proteomes" id="UP000185812"/>
    </source>
</evidence>
<sequence length="360" mass="40387">MSLPPQVPSPNGQAPSPWRARLLGSVALSLVVVALVTYFTFDWRAFVEALHEVNPLLLTLGIGTLGLRVLFGAWRLHYVSHRHLTLRAGVRCQLVWDFSSNITPSAIGGGPFAALFIARDQRLPIGEATAILLFAILLDQLFFAFTIILILVALPFLPVLPSALGTVGGGTFLLYLGLALGWVAFFAYTTFFRPELLERLARRILRFRRLRRFRERVIQELLSLQARTRLIRSQPLGFFLKGFLLTAAAWISRHLLLVFLVWSVYPEAEAILVFLRTLAMTLGSVVLPTPGGSGGVEGLYVLFIGPLMPRHFVAPTLLLWRLLSYYVFIGIGLFLTGHHMQRSLRRRRRLRPTPEPAQES</sequence>
<feature type="transmembrane region" description="Helical" evidence="6">
    <location>
        <begin position="53"/>
        <end position="74"/>
    </location>
</feature>
<name>A0A1M6WMH6_9BACT</name>
<evidence type="ECO:0000256" key="1">
    <source>
        <dbReference type="ARBA" id="ARBA00004651"/>
    </source>
</evidence>
<dbReference type="STRING" id="633813.SAMN04488087_2357"/>
<evidence type="ECO:0000313" key="7">
    <source>
        <dbReference type="EMBL" id="SHK94962.1"/>
    </source>
</evidence>
<dbReference type="PANTHER" id="PTHR37693:SF1">
    <property type="entry name" value="INTEGRAL MEMBRANE PROTEIN"/>
    <property type="match status" value="1"/>
</dbReference>
<evidence type="ECO:0000256" key="3">
    <source>
        <dbReference type="ARBA" id="ARBA00022692"/>
    </source>
</evidence>
<dbReference type="RefSeq" id="WP_072716170.1">
    <property type="nucleotide sequence ID" value="NZ_FRAU01000009.1"/>
</dbReference>
<dbReference type="Proteomes" id="UP000185812">
    <property type="component" value="Unassembled WGS sequence"/>
</dbReference>
<dbReference type="OrthoDB" id="1493331at2"/>
<gene>
    <name evidence="7" type="ORF">SAMN04488087_2357</name>
</gene>
<evidence type="ECO:0008006" key="9">
    <source>
        <dbReference type="Google" id="ProtNLM"/>
    </source>
</evidence>
<comment type="subcellular location">
    <subcellularLocation>
        <location evidence="1">Cell membrane</location>
        <topology evidence="1">Multi-pass membrane protein</topology>
    </subcellularLocation>
</comment>
<proteinExistence type="predicted"/>
<reference evidence="8" key="1">
    <citation type="submission" date="2016-11" db="EMBL/GenBank/DDBJ databases">
        <authorList>
            <person name="Varghese N."/>
            <person name="Submissions S."/>
        </authorList>
    </citation>
    <scope>NUCLEOTIDE SEQUENCE [LARGE SCALE GENOMIC DNA]</scope>
    <source>
        <strain evidence="8">DSM 22212</strain>
    </source>
</reference>
<dbReference type="InterPro" id="IPR022791">
    <property type="entry name" value="L-PG_synthase/AglD"/>
</dbReference>
<feature type="transmembrane region" description="Helical" evidence="6">
    <location>
        <begin position="172"/>
        <end position="192"/>
    </location>
</feature>
<evidence type="ECO:0000256" key="6">
    <source>
        <dbReference type="SAM" id="Phobius"/>
    </source>
</evidence>
<keyword evidence="2" id="KW-1003">Cell membrane</keyword>